<organism evidence="2 3">
    <name type="scientific">Coxiella burnetii (strain Dugway 5J108-111)</name>
    <dbReference type="NCBI Taxonomy" id="434922"/>
    <lineage>
        <taxon>Bacteria</taxon>
        <taxon>Pseudomonadati</taxon>
        <taxon>Pseudomonadota</taxon>
        <taxon>Gammaproteobacteria</taxon>
        <taxon>Legionellales</taxon>
        <taxon>Coxiellaceae</taxon>
        <taxon>Coxiella</taxon>
    </lineage>
</organism>
<dbReference type="EMBL" id="CP000733">
    <property type="protein sequence ID" value="ABS77186.1"/>
    <property type="molecule type" value="Genomic_DNA"/>
</dbReference>
<dbReference type="Proteomes" id="UP000008555">
    <property type="component" value="Chromosome"/>
</dbReference>
<keyword evidence="1" id="KW-1133">Transmembrane helix</keyword>
<reference evidence="2 3" key="1">
    <citation type="journal article" date="2009" name="Infect. Immun.">
        <title>Comparative genomics reveal extensive transposon-mediated genomic plasticity and diversity among potential effector proteins within the genus Coxiella.</title>
        <authorList>
            <person name="Beare P.A."/>
            <person name="Unsworth N."/>
            <person name="Andoh M."/>
            <person name="Voth D.E."/>
            <person name="Omsland A."/>
            <person name="Gilk S.D."/>
            <person name="Williams K.P."/>
            <person name="Sobral B.W."/>
            <person name="Kupko J.J.III."/>
            <person name="Porcella S.F."/>
            <person name="Samuel J.E."/>
            <person name="Heinzen R.A."/>
        </authorList>
    </citation>
    <scope>NUCLEOTIDE SEQUENCE [LARGE SCALE GENOMIC DNA]</scope>
    <source>
        <strain evidence="2 3">Dugway 5J108-111</strain>
    </source>
</reference>
<dbReference type="HOGENOM" id="CLU_2536921_0_0_6"/>
<accession>A9KG56</accession>
<name>A9KG56_COXBN</name>
<keyword evidence="1" id="KW-0812">Transmembrane</keyword>
<gene>
    <name evidence="2" type="ordered locus">CBUD_1023</name>
</gene>
<dbReference type="AlphaFoldDB" id="A9KG56"/>
<feature type="transmembrane region" description="Helical" evidence="1">
    <location>
        <begin position="53"/>
        <end position="75"/>
    </location>
</feature>
<evidence type="ECO:0000256" key="1">
    <source>
        <dbReference type="SAM" id="Phobius"/>
    </source>
</evidence>
<dbReference type="KEGG" id="cbd:CBUD_1023"/>
<evidence type="ECO:0000313" key="3">
    <source>
        <dbReference type="Proteomes" id="UP000008555"/>
    </source>
</evidence>
<evidence type="ECO:0000313" key="2">
    <source>
        <dbReference type="EMBL" id="ABS77186.1"/>
    </source>
</evidence>
<proteinExistence type="predicted"/>
<sequence length="83" mass="9108">MGLWSCKDHIITHKSQAFSILNFLIPRRGSGALLVRCARSALGPRLRGNDEGAGMTSLSFLLFFYVLKLISSAILQMPSSLLI</sequence>
<keyword evidence="1" id="KW-0472">Membrane</keyword>
<protein>
    <submittedName>
        <fullName evidence="2">Uncharacterized protein</fullName>
    </submittedName>
</protein>